<feature type="region of interest" description="Disordered" evidence="1">
    <location>
        <begin position="106"/>
        <end position="138"/>
    </location>
</feature>
<reference evidence="4 5" key="1">
    <citation type="submission" date="2018-11" db="EMBL/GenBank/DDBJ databases">
        <title>Mesobaculum littorinae gen. nov., sp. nov., isolated from Littorina scabra that represents a novel genus of the order Rhodobacteraceae.</title>
        <authorList>
            <person name="Li F."/>
        </authorList>
    </citation>
    <scope>NUCLEOTIDE SEQUENCE [LARGE SCALE GENOMIC DNA]</scope>
    <source>
        <strain evidence="4 5">M0103</strain>
    </source>
</reference>
<keyword evidence="5" id="KW-1185">Reference proteome</keyword>
<feature type="transmembrane region" description="Helical" evidence="2">
    <location>
        <begin position="152"/>
        <end position="171"/>
    </location>
</feature>
<evidence type="ECO:0000313" key="5">
    <source>
        <dbReference type="Proteomes" id="UP000285908"/>
    </source>
</evidence>
<dbReference type="AlphaFoldDB" id="A0A438AM10"/>
<gene>
    <name evidence="4" type="ORF">EKE94_03700</name>
</gene>
<dbReference type="Pfam" id="PF13464">
    <property type="entry name" value="RodZ_C"/>
    <property type="match status" value="1"/>
</dbReference>
<comment type="caution">
    <text evidence="4">The sequence shown here is derived from an EMBL/GenBank/DDBJ whole genome shotgun (WGS) entry which is preliminary data.</text>
</comment>
<dbReference type="Gene3D" id="1.10.260.40">
    <property type="entry name" value="lambda repressor-like DNA-binding domains"/>
    <property type="match status" value="1"/>
</dbReference>
<name>A0A438AM10_9RHOB</name>
<accession>A0A438AM10</accession>
<dbReference type="Pfam" id="PF13413">
    <property type="entry name" value="HTH_25"/>
    <property type="match status" value="1"/>
</dbReference>
<dbReference type="InterPro" id="IPR050400">
    <property type="entry name" value="Bact_Cytoskel_RodZ"/>
</dbReference>
<evidence type="ECO:0000259" key="3">
    <source>
        <dbReference type="Pfam" id="PF13464"/>
    </source>
</evidence>
<dbReference type="GO" id="GO:0003677">
    <property type="term" value="F:DNA binding"/>
    <property type="evidence" value="ECO:0007669"/>
    <property type="project" value="InterPro"/>
</dbReference>
<protein>
    <submittedName>
        <fullName evidence="4">Helix-turn-helix domain-containing protein</fullName>
    </submittedName>
</protein>
<evidence type="ECO:0000313" key="4">
    <source>
        <dbReference type="EMBL" id="RVV99788.1"/>
    </source>
</evidence>
<dbReference type="InterPro" id="IPR025194">
    <property type="entry name" value="RodZ-like_C"/>
</dbReference>
<dbReference type="OrthoDB" id="9790252at2"/>
<proteinExistence type="predicted"/>
<dbReference type="Proteomes" id="UP000285908">
    <property type="component" value="Unassembled WGS sequence"/>
</dbReference>
<dbReference type="RefSeq" id="WP_127905229.1">
    <property type="nucleotide sequence ID" value="NZ_RQXX01000001.1"/>
</dbReference>
<dbReference type="EMBL" id="RQXX01000001">
    <property type="protein sequence ID" value="RVV99788.1"/>
    <property type="molecule type" value="Genomic_DNA"/>
</dbReference>
<dbReference type="PANTHER" id="PTHR34475">
    <property type="match status" value="1"/>
</dbReference>
<dbReference type="PANTHER" id="PTHR34475:SF1">
    <property type="entry name" value="CYTOSKELETON PROTEIN RODZ"/>
    <property type="match status" value="1"/>
</dbReference>
<evidence type="ECO:0000256" key="2">
    <source>
        <dbReference type="SAM" id="Phobius"/>
    </source>
</evidence>
<dbReference type="InterPro" id="IPR010982">
    <property type="entry name" value="Lambda_DNA-bd_dom_sf"/>
</dbReference>
<keyword evidence="2" id="KW-1133">Transmembrane helix</keyword>
<keyword evidence="2" id="KW-0472">Membrane</keyword>
<feature type="domain" description="Cytoskeleton protein RodZ-like C-terminal" evidence="3">
    <location>
        <begin position="343"/>
        <end position="407"/>
    </location>
</feature>
<evidence type="ECO:0000256" key="1">
    <source>
        <dbReference type="SAM" id="MobiDB-lite"/>
    </source>
</evidence>
<sequence>MIGRFRMTEEVAEADQRGFDDFDLRLGDVMRGERATLGKSLLDVQRELKIKATYIAAIENADPSAFETPGFIAGYVRSYARYLGLDPEWAYKAFCAEGNFETAHGMSHAASAKRQTTEPRQQTGEKRDPLADSRFTQRPKGDGFLARIEPGAIGSVAVLVALIGVIGYGGVSVLKEIQKVQFVPVDQAPVLASELDPLAGATTQPEVGEDVAGLPAQTAEAFDRIYRPEALEVPVLTARDGPIAALDPLQTGSLAPGGDGFRAPQPGDAALRERAAMAALEGPAAGDPGTVLLEQARLDGGDMQALTSGSATDLAVAEALGQGGDLAGPKVLADGVPQVMVLAVRPSWVRIKSAEGTVLLEKILQPGDNFVLPKTEAPATLRTGESGAIYFAVNGQTYGPAGGAGQVTGNLSLAAADLTQVYDVADPTSDGDLRVLLAELDLTPAFPGAAQDAASTGGR</sequence>
<keyword evidence="2" id="KW-0812">Transmembrane</keyword>
<organism evidence="4 5">
    <name type="scientific">Mesobaculum littorinae</name>
    <dbReference type="NCBI Taxonomy" id="2486419"/>
    <lineage>
        <taxon>Bacteria</taxon>
        <taxon>Pseudomonadati</taxon>
        <taxon>Pseudomonadota</taxon>
        <taxon>Alphaproteobacteria</taxon>
        <taxon>Rhodobacterales</taxon>
        <taxon>Roseobacteraceae</taxon>
        <taxon>Mesobaculum</taxon>
    </lineage>
</organism>